<dbReference type="GeneTree" id="ENSGT00940000166398"/>
<dbReference type="PIRSF" id="PIRSF036492">
    <property type="entry name" value="ALDH"/>
    <property type="match status" value="1"/>
</dbReference>
<dbReference type="InterPro" id="IPR016162">
    <property type="entry name" value="Ald_DH_N"/>
</dbReference>
<feature type="domain" description="Aldehyde dehydrogenase" evidence="4">
    <location>
        <begin position="14"/>
        <end position="417"/>
    </location>
</feature>
<dbReference type="GO" id="GO:0005737">
    <property type="term" value="C:cytoplasm"/>
    <property type="evidence" value="ECO:0007669"/>
    <property type="project" value="TreeGrafter"/>
</dbReference>
<organism evidence="5 6">
    <name type="scientific">Leptobrachium leishanense</name>
    <name type="common">Leishan spiny toad</name>
    <dbReference type="NCBI Taxonomy" id="445787"/>
    <lineage>
        <taxon>Eukaryota</taxon>
        <taxon>Metazoa</taxon>
        <taxon>Chordata</taxon>
        <taxon>Craniata</taxon>
        <taxon>Vertebrata</taxon>
        <taxon>Euteleostomi</taxon>
        <taxon>Amphibia</taxon>
        <taxon>Batrachia</taxon>
        <taxon>Anura</taxon>
        <taxon>Pelobatoidea</taxon>
        <taxon>Megophryidae</taxon>
        <taxon>Leptobrachium</taxon>
    </lineage>
</organism>
<dbReference type="Proteomes" id="UP000694569">
    <property type="component" value="Unplaced"/>
</dbReference>
<evidence type="ECO:0000259" key="4">
    <source>
        <dbReference type="Pfam" id="PF00171"/>
    </source>
</evidence>
<dbReference type="PANTHER" id="PTHR43570">
    <property type="entry name" value="ALDEHYDE DEHYDROGENASE"/>
    <property type="match status" value="1"/>
</dbReference>
<dbReference type="Gene3D" id="3.40.605.10">
    <property type="entry name" value="Aldehyde Dehydrogenase, Chain A, domain 1"/>
    <property type="match status" value="1"/>
</dbReference>
<sequence>MDNLNSSPSPVLRDAFSSGKTKPYSFRLLQLNAILQMLEEHEADFIEALNKDMHRPRFETVLSEMITVKNEAMYAINNLQKWMKPKTISLLDNCFVQKEPVGVVLIVGGWTFPIEQSLIPMIGAVAAGNCVILKPSENSSQAANLLQILLPQYMDTVSKKGGMMIKTSIFLHICVSWFPGDRTIGKQVLQVAAKKLTPVSLVLGGKNPCYVDKLCDLRVAARRIAWARFINAGQNTLAPEYVLCHPDLKERLIHELRNCVREFYGHNPRESPDYGRMACTEQYQRVKDLLSTGQVAFGGETDDGDLYIAPTVLTDVQEPDAIMEHEILGPILPILTTQTLDEAIDFINKRDRPMTIYVYSGNQEVISQIMHRTSSGSFCSNDSMIQNLNTSLPCGGIGSSGIGIYRGKYSFNTFSHRRACVLRTTTAECVTHLRYPPYTEKTLQLIKWACTLSKKENSSWCCIL</sequence>
<evidence type="ECO:0000313" key="5">
    <source>
        <dbReference type="Ensembl" id="ENSLLEP00000001188.1"/>
    </source>
</evidence>
<reference evidence="5" key="1">
    <citation type="submission" date="2025-08" db="UniProtKB">
        <authorList>
            <consortium name="Ensembl"/>
        </authorList>
    </citation>
    <scope>IDENTIFICATION</scope>
</reference>
<dbReference type="FunFam" id="3.40.309.10:FF:000003">
    <property type="entry name" value="Aldehyde dehydrogenase"/>
    <property type="match status" value="1"/>
</dbReference>
<name>A0A8C5LMK1_9ANUR</name>
<proteinExistence type="inferred from homology"/>
<evidence type="ECO:0000313" key="6">
    <source>
        <dbReference type="Proteomes" id="UP000694569"/>
    </source>
</evidence>
<dbReference type="GO" id="GO:0004028">
    <property type="term" value="F:3-chloroallyl aldehyde dehydrogenase activity"/>
    <property type="evidence" value="ECO:0007669"/>
    <property type="project" value="TreeGrafter"/>
</dbReference>
<protein>
    <recommendedName>
        <fullName evidence="3">Aldehyde dehydrogenase</fullName>
    </recommendedName>
</protein>
<evidence type="ECO:0000256" key="1">
    <source>
        <dbReference type="ARBA" id="ARBA00009986"/>
    </source>
</evidence>
<keyword evidence="6" id="KW-1185">Reference proteome</keyword>
<dbReference type="GO" id="GO:0004029">
    <property type="term" value="F:aldehyde dehydrogenase (NAD+) activity"/>
    <property type="evidence" value="ECO:0007669"/>
    <property type="project" value="TreeGrafter"/>
</dbReference>
<keyword evidence="2 3" id="KW-0560">Oxidoreductase</keyword>
<dbReference type="InterPro" id="IPR016163">
    <property type="entry name" value="Ald_DH_C"/>
</dbReference>
<dbReference type="PANTHER" id="PTHR43570:SF7">
    <property type="entry name" value="ALDEHYDE DEHYDROGENASE"/>
    <property type="match status" value="1"/>
</dbReference>
<reference evidence="5" key="2">
    <citation type="submission" date="2025-09" db="UniProtKB">
        <authorList>
            <consortium name="Ensembl"/>
        </authorList>
    </citation>
    <scope>IDENTIFICATION</scope>
</reference>
<evidence type="ECO:0000256" key="2">
    <source>
        <dbReference type="ARBA" id="ARBA00023002"/>
    </source>
</evidence>
<comment type="similarity">
    <text evidence="1 3">Belongs to the aldehyde dehydrogenase family.</text>
</comment>
<dbReference type="InterPro" id="IPR012394">
    <property type="entry name" value="Aldehyde_DH_NAD(P)"/>
</dbReference>
<dbReference type="SUPFAM" id="SSF53720">
    <property type="entry name" value="ALDH-like"/>
    <property type="match status" value="1"/>
</dbReference>
<dbReference type="GO" id="GO:0006081">
    <property type="term" value="P:aldehyde metabolic process"/>
    <property type="evidence" value="ECO:0007669"/>
    <property type="project" value="InterPro"/>
</dbReference>
<evidence type="ECO:0000256" key="3">
    <source>
        <dbReference type="PIRNR" id="PIRNR036492"/>
    </source>
</evidence>
<dbReference type="Gene3D" id="3.40.309.10">
    <property type="entry name" value="Aldehyde Dehydrogenase, Chain A, domain 2"/>
    <property type="match status" value="1"/>
</dbReference>
<accession>A0A8C5LMK1</accession>
<dbReference type="InterPro" id="IPR016161">
    <property type="entry name" value="Ald_DH/histidinol_DH"/>
</dbReference>
<dbReference type="Ensembl" id="ENSLLET00000001247.1">
    <property type="protein sequence ID" value="ENSLLEP00000001188.1"/>
    <property type="gene ID" value="ENSLLEG00000000643.1"/>
</dbReference>
<dbReference type="InterPro" id="IPR015590">
    <property type="entry name" value="Aldehyde_DH_dom"/>
</dbReference>
<dbReference type="Pfam" id="PF00171">
    <property type="entry name" value="Aldedh"/>
    <property type="match status" value="1"/>
</dbReference>
<dbReference type="AlphaFoldDB" id="A0A8C5LMK1"/>